<keyword evidence="5" id="KW-1185">Reference proteome</keyword>
<gene>
    <name evidence="4" type="ORF">BOX15_Mlig002053g1</name>
</gene>
<organism evidence="4 5">
    <name type="scientific">Macrostomum lignano</name>
    <dbReference type="NCBI Taxonomy" id="282301"/>
    <lineage>
        <taxon>Eukaryota</taxon>
        <taxon>Metazoa</taxon>
        <taxon>Spiralia</taxon>
        <taxon>Lophotrochozoa</taxon>
        <taxon>Platyhelminthes</taxon>
        <taxon>Rhabditophora</taxon>
        <taxon>Macrostomorpha</taxon>
        <taxon>Macrostomida</taxon>
        <taxon>Macrostomidae</taxon>
        <taxon>Macrostomum</taxon>
    </lineage>
</organism>
<accession>A0A267G0V2</accession>
<dbReference type="EMBL" id="NIVC01000621">
    <property type="protein sequence ID" value="PAA79661.1"/>
    <property type="molecule type" value="Genomic_DNA"/>
</dbReference>
<keyword evidence="1" id="KW-0520">NAD</keyword>
<dbReference type="Proteomes" id="UP000215902">
    <property type="component" value="Unassembled WGS sequence"/>
</dbReference>
<keyword evidence="2" id="KW-0175">Coiled coil</keyword>
<evidence type="ECO:0000259" key="3">
    <source>
        <dbReference type="PROSITE" id="PS51059"/>
    </source>
</evidence>
<dbReference type="SUPFAM" id="SSF46966">
    <property type="entry name" value="Spectrin repeat"/>
    <property type="match status" value="1"/>
</dbReference>
<sequence>MCKKLAKFNYLTDKAKSWIKKCHQKLDELRNNLNTVPVEECDVMLIESEISNGKLHNLTRAIEAGEGLKQKSNCPPYVAAHVEEVEGLWCSLDYKLTLVQKEVKDSIRKRLEVRQQLQEADSRLKDLETLFNDLSRQKKVLLNEQVQQVNELKTLKEDGHKLKTSLEQLNRSASMQRYGVREQHDSLLNRCQTLQKTVQTLLDELSTSVKEQQTWTASVEKFKRDVQEWMKLCNDCTVQENDATEHSGNWQSLAEQLAKTGKEMQVNFDAMQQKYLRLADSHHSSLDIHEQMHEINRSFCKAKDGAAASLDALQNRIQLAEFVNQFDLLVSAASDWANSVDALLAEIENKMLVEPVAQEEMQLIDDSFPEGDSKFDQAVEAGTALMNKQFCPARVGHQLADLEVQFLQLEQHKQQVKISVIDNLQKAEVLKDEINRLDPELMTAEAKLKRCCDRQDACRKQQRSELEAILTEIQVMKNRFTILCLDSDIACAKPDEYRINSCRAWYYELEDTAQKHLEKLSQSIEHHEKFEKKLREVRKKVCDINRKFEQTNAARNLVQSLSYVDLQKQLELLRSYHSDVDSCSSESSLGSLLRNIIDTMIDKRHSEPRRTVEAQYESLKNKIDSLKSSLTVAEKTVTEKLILSVQAKKQQFDKEFLHCSNWISGKSESLPRIQLTILNSEDLSLIDQQVKCLADLCCEIDQWQSTVENVKQLGRDLTEQSGQLDARPVSQQNVQELVTSLAIRYDYLKADAAQNLATGKRYFSQKYVTACRDFERRRRHICEWIEGTLSKIGDLSYQFENRRLDAIENSMAEDGERWLNSALKAGTRIPARLQSTSGVEPHPEIQRQLEELMDHWDVLNSAVNQVRENAQAEQPSQQSDTAMGRKFLQCAHVPDRELREKLQSGLSMHILSIEEIRNPVLDRRFNDVRSQLFDSNCQPKLLFHGTKEENAECIIRDGFRFGHRGKFGVGIYFATNLVSSARHSEDAIKCLLVCEVLVGLKWTCNDINDELI</sequence>
<keyword evidence="1" id="KW-0808">Transferase</keyword>
<evidence type="ECO:0000256" key="2">
    <source>
        <dbReference type="SAM" id="Coils"/>
    </source>
</evidence>
<name>A0A267G0V2_9PLAT</name>
<evidence type="ECO:0000256" key="1">
    <source>
        <dbReference type="RuleBase" id="RU362114"/>
    </source>
</evidence>
<dbReference type="Gene3D" id="3.90.228.10">
    <property type="match status" value="1"/>
</dbReference>
<evidence type="ECO:0000313" key="4">
    <source>
        <dbReference type="EMBL" id="PAA79661.1"/>
    </source>
</evidence>
<evidence type="ECO:0000313" key="5">
    <source>
        <dbReference type="Proteomes" id="UP000215902"/>
    </source>
</evidence>
<dbReference type="AlphaFoldDB" id="A0A267G0V2"/>
<proteinExistence type="predicted"/>
<dbReference type="GO" id="GO:0003950">
    <property type="term" value="F:NAD+ poly-ADP-ribosyltransferase activity"/>
    <property type="evidence" value="ECO:0007669"/>
    <property type="project" value="UniProtKB-UniRule"/>
</dbReference>
<dbReference type="Gene3D" id="1.20.58.60">
    <property type="match status" value="1"/>
</dbReference>
<keyword evidence="1" id="KW-0328">Glycosyltransferase</keyword>
<dbReference type="EC" id="2.4.2.-" evidence="1"/>
<feature type="coiled-coil region" evidence="2">
    <location>
        <begin position="110"/>
        <end position="204"/>
    </location>
</feature>
<comment type="caution">
    <text evidence="4">The sequence shown here is derived from an EMBL/GenBank/DDBJ whole genome shotgun (WGS) entry which is preliminary data.</text>
</comment>
<feature type="coiled-coil region" evidence="2">
    <location>
        <begin position="609"/>
        <end position="636"/>
    </location>
</feature>
<reference evidence="4 5" key="1">
    <citation type="submission" date="2017-06" db="EMBL/GenBank/DDBJ databases">
        <title>A platform for efficient transgenesis in Macrostomum lignano, a flatworm model organism for stem cell research.</title>
        <authorList>
            <person name="Berezikov E."/>
        </authorList>
    </citation>
    <scope>NUCLEOTIDE SEQUENCE [LARGE SCALE GENOMIC DNA]</scope>
    <source>
        <strain evidence="4">DV1</strain>
        <tissue evidence="4">Whole organism</tissue>
    </source>
</reference>
<dbReference type="PROSITE" id="PS51059">
    <property type="entry name" value="PARP_CATALYTIC"/>
    <property type="match status" value="1"/>
</dbReference>
<feature type="domain" description="PARP catalytic" evidence="3">
    <location>
        <begin position="874"/>
        <end position="1012"/>
    </location>
</feature>
<protein>
    <recommendedName>
        <fullName evidence="1">Poly [ADP-ribose] polymerase</fullName>
        <shortName evidence="1">PARP</shortName>
        <ecNumber evidence="1">2.4.2.-</ecNumber>
    </recommendedName>
</protein>
<dbReference type="InterPro" id="IPR012317">
    <property type="entry name" value="Poly(ADP-ribose)pol_cat_dom"/>
</dbReference>
<dbReference type="SUPFAM" id="SSF56399">
    <property type="entry name" value="ADP-ribosylation"/>
    <property type="match status" value="1"/>
</dbReference>
<dbReference type="Pfam" id="PF00644">
    <property type="entry name" value="PARP"/>
    <property type="match status" value="1"/>
</dbReference>